<protein>
    <submittedName>
        <fullName evidence="1">Uncharacterized protein</fullName>
    </submittedName>
</protein>
<evidence type="ECO:0000313" key="1">
    <source>
        <dbReference type="EMBL" id="XBH16822.1"/>
    </source>
</evidence>
<gene>
    <name evidence="1" type="ORF">P8935_19875</name>
</gene>
<organism evidence="1">
    <name type="scientific">Telmatobacter sp. DSM 110680</name>
    <dbReference type="NCBI Taxonomy" id="3036704"/>
    <lineage>
        <taxon>Bacteria</taxon>
        <taxon>Pseudomonadati</taxon>
        <taxon>Acidobacteriota</taxon>
        <taxon>Terriglobia</taxon>
        <taxon>Terriglobales</taxon>
        <taxon>Acidobacteriaceae</taxon>
        <taxon>Telmatobacter</taxon>
    </lineage>
</organism>
<accession>A0AAU7DFP4</accession>
<reference evidence="1" key="1">
    <citation type="submission" date="2023-03" db="EMBL/GenBank/DDBJ databases">
        <title>Edaphobacter sp.</title>
        <authorList>
            <person name="Huber K.J."/>
            <person name="Papendorf J."/>
            <person name="Pilke C."/>
            <person name="Bunk B."/>
            <person name="Sproeer C."/>
            <person name="Pester M."/>
        </authorList>
    </citation>
    <scope>NUCLEOTIDE SEQUENCE</scope>
    <source>
        <strain evidence="1">DSM 110680</strain>
    </source>
</reference>
<name>A0AAU7DFP4_9BACT</name>
<dbReference type="EMBL" id="CP121196">
    <property type="protein sequence ID" value="XBH16822.1"/>
    <property type="molecule type" value="Genomic_DNA"/>
</dbReference>
<sequence length="54" mass="6478">MHIITTIYFAETRRLIDKARVDRQLEVSDLKDSDRQWVSIYEGKNRVEPIDQND</sequence>
<proteinExistence type="predicted"/>
<dbReference type="AlphaFoldDB" id="A0AAU7DFP4"/>
<dbReference type="RefSeq" id="WP_348262050.1">
    <property type="nucleotide sequence ID" value="NZ_CP121196.1"/>
</dbReference>